<evidence type="ECO:0000256" key="1">
    <source>
        <dbReference type="ARBA" id="ARBA00004141"/>
    </source>
</evidence>
<dbReference type="PANTHER" id="PTHR24223:SF456">
    <property type="entry name" value="MULTIDRUG RESISTANCE-ASSOCIATED PROTEIN LETHAL(2)03659"/>
    <property type="match status" value="1"/>
</dbReference>
<organism evidence="6 7">
    <name type="scientific">Cordyceps javanica</name>
    <dbReference type="NCBI Taxonomy" id="43265"/>
    <lineage>
        <taxon>Eukaryota</taxon>
        <taxon>Fungi</taxon>
        <taxon>Dikarya</taxon>
        <taxon>Ascomycota</taxon>
        <taxon>Pezizomycotina</taxon>
        <taxon>Sordariomycetes</taxon>
        <taxon>Hypocreomycetidae</taxon>
        <taxon>Hypocreales</taxon>
        <taxon>Cordycipitaceae</taxon>
        <taxon>Cordyceps</taxon>
    </lineage>
</organism>
<comment type="subcellular location">
    <subcellularLocation>
        <location evidence="1">Membrane</location>
        <topology evidence="1">Multi-pass membrane protein</topology>
    </subcellularLocation>
</comment>
<evidence type="ECO:0000256" key="5">
    <source>
        <dbReference type="SAM" id="Phobius"/>
    </source>
</evidence>
<dbReference type="Proteomes" id="UP000315783">
    <property type="component" value="Unassembled WGS sequence"/>
</dbReference>
<sequence>MRTFGASNTYIEAMQRYLDAESTAKGHFHTFSRYLTLKMGLLSVMFAMVTGVLLLTSDSTNNLAHVGLSLSFVMSLSNMISTTFSRFSFLELYMGSILSVMQYAELDIEDPSSNDVAADWPSTGQINVHDLQVSYSASLPPALKSVSFHAESGEKVRIIGRTGSGKPSLTLSLLRLLNA</sequence>
<keyword evidence="4" id="KW-0067">ATP-binding</keyword>
<keyword evidence="3" id="KW-0547">Nucleotide-binding</keyword>
<keyword evidence="5" id="KW-1133">Transmembrane helix</keyword>
<evidence type="ECO:0000256" key="3">
    <source>
        <dbReference type="ARBA" id="ARBA00022741"/>
    </source>
</evidence>
<accession>A0A545UKN1</accession>
<dbReference type="SUPFAM" id="SSF52540">
    <property type="entry name" value="P-loop containing nucleoside triphosphate hydrolases"/>
    <property type="match status" value="1"/>
</dbReference>
<evidence type="ECO:0000256" key="4">
    <source>
        <dbReference type="ARBA" id="ARBA00022840"/>
    </source>
</evidence>
<reference evidence="6 7" key="1">
    <citation type="journal article" date="2019" name="Appl. Microbiol. Biotechnol.">
        <title>Genome sequence of Isaria javanica and comparative genome analysis insights into family S53 peptidase evolution in fungal entomopathogens.</title>
        <authorList>
            <person name="Lin R."/>
            <person name="Zhang X."/>
            <person name="Xin B."/>
            <person name="Zou M."/>
            <person name="Gao Y."/>
            <person name="Qin F."/>
            <person name="Hu Q."/>
            <person name="Xie B."/>
            <person name="Cheng X."/>
        </authorList>
    </citation>
    <scope>NUCLEOTIDE SEQUENCE [LARGE SCALE GENOMIC DNA]</scope>
    <source>
        <strain evidence="6 7">IJ1G</strain>
    </source>
</reference>
<feature type="transmembrane region" description="Helical" evidence="5">
    <location>
        <begin position="63"/>
        <end position="84"/>
    </location>
</feature>
<protein>
    <submittedName>
        <fullName evidence="6">ABC multidrug transporter</fullName>
    </submittedName>
</protein>
<keyword evidence="5" id="KW-0812">Transmembrane</keyword>
<evidence type="ECO:0000313" key="7">
    <source>
        <dbReference type="Proteomes" id="UP000315783"/>
    </source>
</evidence>
<comment type="similarity">
    <text evidence="2">Belongs to the ABC transporter superfamily. ABCC family. Conjugate transporter (TC 3.A.1.208) subfamily.</text>
</comment>
<name>A0A545UKN1_9HYPO</name>
<keyword evidence="5" id="KW-0472">Membrane</keyword>
<evidence type="ECO:0000313" key="6">
    <source>
        <dbReference type="EMBL" id="TQV90019.1"/>
    </source>
</evidence>
<dbReference type="InterPro" id="IPR050173">
    <property type="entry name" value="ABC_transporter_C-like"/>
</dbReference>
<dbReference type="OrthoDB" id="6500128at2759"/>
<dbReference type="PANTHER" id="PTHR24223">
    <property type="entry name" value="ATP-BINDING CASSETTE SUB-FAMILY C"/>
    <property type="match status" value="1"/>
</dbReference>
<dbReference type="GO" id="GO:0042626">
    <property type="term" value="F:ATPase-coupled transmembrane transporter activity"/>
    <property type="evidence" value="ECO:0007669"/>
    <property type="project" value="TreeGrafter"/>
</dbReference>
<dbReference type="GO" id="GO:0016020">
    <property type="term" value="C:membrane"/>
    <property type="evidence" value="ECO:0007669"/>
    <property type="project" value="UniProtKB-SubCell"/>
</dbReference>
<dbReference type="EMBL" id="SPUK01000043">
    <property type="protein sequence ID" value="TQV90019.1"/>
    <property type="molecule type" value="Genomic_DNA"/>
</dbReference>
<evidence type="ECO:0000256" key="2">
    <source>
        <dbReference type="ARBA" id="ARBA00009726"/>
    </source>
</evidence>
<dbReference type="InterPro" id="IPR027417">
    <property type="entry name" value="P-loop_NTPase"/>
</dbReference>
<feature type="transmembrane region" description="Helical" evidence="5">
    <location>
        <begin position="35"/>
        <end position="57"/>
    </location>
</feature>
<dbReference type="AlphaFoldDB" id="A0A545UKN1"/>
<dbReference type="Gene3D" id="3.40.50.300">
    <property type="entry name" value="P-loop containing nucleotide triphosphate hydrolases"/>
    <property type="match status" value="1"/>
</dbReference>
<dbReference type="STRING" id="43265.A0A545UKN1"/>
<keyword evidence="7" id="KW-1185">Reference proteome</keyword>
<gene>
    <name evidence="6" type="ORF">IF1G_11314</name>
</gene>
<dbReference type="GO" id="GO:0005524">
    <property type="term" value="F:ATP binding"/>
    <property type="evidence" value="ECO:0007669"/>
    <property type="project" value="UniProtKB-KW"/>
</dbReference>
<comment type="caution">
    <text evidence="6">The sequence shown here is derived from an EMBL/GenBank/DDBJ whole genome shotgun (WGS) entry which is preliminary data.</text>
</comment>
<proteinExistence type="inferred from homology"/>